<dbReference type="PANTHER" id="PTHR43401">
    <property type="entry name" value="L-THREONINE 3-DEHYDROGENASE"/>
    <property type="match status" value="1"/>
</dbReference>
<dbReference type="Gene3D" id="3.90.180.10">
    <property type="entry name" value="Medium-chain alcohol dehydrogenases, catalytic domain"/>
    <property type="match status" value="1"/>
</dbReference>
<reference evidence="7" key="1">
    <citation type="submission" date="2023-01" db="EMBL/GenBank/DDBJ databases">
        <title>Key to firefly adult light organ development and bioluminescence: homeobox transcription factors regulate luciferase expression and transportation to peroxisome.</title>
        <authorList>
            <person name="Fu X."/>
        </authorList>
    </citation>
    <scope>NUCLEOTIDE SEQUENCE [LARGE SCALE GENOMIC DNA]</scope>
</reference>
<dbReference type="EMBL" id="JARPUR010000004">
    <property type="protein sequence ID" value="KAK4878825.1"/>
    <property type="molecule type" value="Genomic_DNA"/>
</dbReference>
<dbReference type="InterPro" id="IPR013149">
    <property type="entry name" value="ADH-like_C"/>
</dbReference>
<dbReference type="InterPro" id="IPR013154">
    <property type="entry name" value="ADH-like_N"/>
</dbReference>
<evidence type="ECO:0000256" key="2">
    <source>
        <dbReference type="ARBA" id="ARBA00022833"/>
    </source>
</evidence>
<evidence type="ECO:0000256" key="1">
    <source>
        <dbReference type="ARBA" id="ARBA00022723"/>
    </source>
</evidence>
<gene>
    <name evidence="6" type="ORF">RN001_011331</name>
</gene>
<evidence type="ECO:0000256" key="3">
    <source>
        <dbReference type="ARBA" id="ARBA00023002"/>
    </source>
</evidence>
<dbReference type="InterPro" id="IPR050129">
    <property type="entry name" value="Zn_alcohol_dh"/>
</dbReference>
<comment type="caution">
    <text evidence="6">The sequence shown here is derived from an EMBL/GenBank/DDBJ whole genome shotgun (WGS) entry which is preliminary data.</text>
</comment>
<proteinExistence type="inferred from homology"/>
<dbReference type="SMART" id="SM00829">
    <property type="entry name" value="PKS_ER"/>
    <property type="match status" value="1"/>
</dbReference>
<evidence type="ECO:0000313" key="7">
    <source>
        <dbReference type="Proteomes" id="UP001353858"/>
    </source>
</evidence>
<comment type="similarity">
    <text evidence="4">Belongs to the zinc-containing alcohol dehydrogenase family.</text>
</comment>
<accession>A0AAN7Q3Z9</accession>
<dbReference type="InterPro" id="IPR036291">
    <property type="entry name" value="NAD(P)-bd_dom_sf"/>
</dbReference>
<evidence type="ECO:0000259" key="5">
    <source>
        <dbReference type="SMART" id="SM00829"/>
    </source>
</evidence>
<dbReference type="GO" id="GO:0008270">
    <property type="term" value="F:zinc ion binding"/>
    <property type="evidence" value="ECO:0007669"/>
    <property type="project" value="InterPro"/>
</dbReference>
<dbReference type="InterPro" id="IPR020843">
    <property type="entry name" value="ER"/>
</dbReference>
<dbReference type="AlphaFoldDB" id="A0AAN7Q3Z9"/>
<dbReference type="Gene3D" id="3.40.50.720">
    <property type="entry name" value="NAD(P)-binding Rossmann-like Domain"/>
    <property type="match status" value="1"/>
</dbReference>
<dbReference type="PROSITE" id="PS00059">
    <property type="entry name" value="ADH_ZINC"/>
    <property type="match status" value="1"/>
</dbReference>
<comment type="cofactor">
    <cofactor evidence="4">
        <name>Zn(2+)</name>
        <dbReference type="ChEBI" id="CHEBI:29105"/>
    </cofactor>
</comment>
<protein>
    <recommendedName>
        <fullName evidence="5">Enoyl reductase (ER) domain-containing protein</fullName>
    </recommendedName>
</protein>
<feature type="domain" description="Enoyl reductase (ER)" evidence="5">
    <location>
        <begin position="9"/>
        <end position="344"/>
    </location>
</feature>
<keyword evidence="3" id="KW-0560">Oxidoreductase</keyword>
<keyword evidence="2 4" id="KW-0862">Zinc</keyword>
<evidence type="ECO:0000313" key="6">
    <source>
        <dbReference type="EMBL" id="KAK4878825.1"/>
    </source>
</evidence>
<dbReference type="Pfam" id="PF00107">
    <property type="entry name" value="ADH_zinc_N"/>
    <property type="match status" value="1"/>
</dbReference>
<dbReference type="InterPro" id="IPR002328">
    <property type="entry name" value="ADH_Zn_CS"/>
</dbReference>
<dbReference type="SUPFAM" id="SSF51735">
    <property type="entry name" value="NAD(P)-binding Rossmann-fold domains"/>
    <property type="match status" value="1"/>
</dbReference>
<organism evidence="6 7">
    <name type="scientific">Aquatica leii</name>
    <dbReference type="NCBI Taxonomy" id="1421715"/>
    <lineage>
        <taxon>Eukaryota</taxon>
        <taxon>Metazoa</taxon>
        <taxon>Ecdysozoa</taxon>
        <taxon>Arthropoda</taxon>
        <taxon>Hexapoda</taxon>
        <taxon>Insecta</taxon>
        <taxon>Pterygota</taxon>
        <taxon>Neoptera</taxon>
        <taxon>Endopterygota</taxon>
        <taxon>Coleoptera</taxon>
        <taxon>Polyphaga</taxon>
        <taxon>Elateriformia</taxon>
        <taxon>Elateroidea</taxon>
        <taxon>Lampyridae</taxon>
        <taxon>Luciolinae</taxon>
        <taxon>Aquatica</taxon>
    </lineage>
</organism>
<dbReference type="GO" id="GO:0016491">
    <property type="term" value="F:oxidoreductase activity"/>
    <property type="evidence" value="ECO:0007669"/>
    <property type="project" value="UniProtKB-KW"/>
</dbReference>
<dbReference type="InterPro" id="IPR011032">
    <property type="entry name" value="GroES-like_sf"/>
</dbReference>
<sequence>MEAVEFSLKNKSLHLVQKPIPEVTEPNQILIKVAYAGICGTDLHITEGTFPCIKDEPFTMGHEFSGIVEDVGSEVFDFKPGDKVTVDPNIGCGACHYCNSGEPHYCNRGGISSYIGIFKDGAWAQYINVLQRQVHKLPHDITLEQAVLAEPISCLAHSWDRIAPITVGQKILILGAGVIGNLWVSILHLQGHRRVTVSEPNVNRLELLKRLETGFDRVTPDQLKERHEKNPDYLFDVIIDCSGCVPAIEHAFSLLNKGGKLCLFGMASPQAKMSISPLELSMKEIQIIGLFLNQFSFPKTLGLLESMGDRYLNYDSLGIKTFALKEYRQAIEELKKGSISKAVFKF</sequence>
<dbReference type="Proteomes" id="UP001353858">
    <property type="component" value="Unassembled WGS sequence"/>
</dbReference>
<dbReference type="PANTHER" id="PTHR43401:SF2">
    <property type="entry name" value="L-THREONINE 3-DEHYDROGENASE"/>
    <property type="match status" value="1"/>
</dbReference>
<dbReference type="SUPFAM" id="SSF50129">
    <property type="entry name" value="GroES-like"/>
    <property type="match status" value="1"/>
</dbReference>
<keyword evidence="1 4" id="KW-0479">Metal-binding</keyword>
<dbReference type="Pfam" id="PF08240">
    <property type="entry name" value="ADH_N"/>
    <property type="match status" value="1"/>
</dbReference>
<keyword evidence="7" id="KW-1185">Reference proteome</keyword>
<evidence type="ECO:0000256" key="4">
    <source>
        <dbReference type="RuleBase" id="RU361277"/>
    </source>
</evidence>
<name>A0AAN7Q3Z9_9COLE</name>